<protein>
    <submittedName>
        <fullName evidence="1">Uncharacterized protein</fullName>
    </submittedName>
</protein>
<comment type="caution">
    <text evidence="1">The sequence shown here is derived from an EMBL/GenBank/DDBJ whole genome shotgun (WGS) entry which is preliminary data.</text>
</comment>
<proteinExistence type="predicted"/>
<reference evidence="1" key="1">
    <citation type="journal article" date="2014" name="Front. Microbiol.">
        <title>High frequency of phylogenetically diverse reductive dehalogenase-homologous genes in deep subseafloor sedimentary metagenomes.</title>
        <authorList>
            <person name="Kawai M."/>
            <person name="Futagami T."/>
            <person name="Toyoda A."/>
            <person name="Takaki Y."/>
            <person name="Nishi S."/>
            <person name="Hori S."/>
            <person name="Arai W."/>
            <person name="Tsubouchi T."/>
            <person name="Morono Y."/>
            <person name="Uchiyama I."/>
            <person name="Ito T."/>
            <person name="Fujiyama A."/>
            <person name="Inagaki F."/>
            <person name="Takami H."/>
        </authorList>
    </citation>
    <scope>NUCLEOTIDE SEQUENCE</scope>
    <source>
        <strain evidence="1">Expedition CK06-06</strain>
    </source>
</reference>
<accession>X1CI60</accession>
<dbReference type="EMBL" id="BART01030791">
    <property type="protein sequence ID" value="GAH07352.1"/>
    <property type="molecule type" value="Genomic_DNA"/>
</dbReference>
<organism evidence="1">
    <name type="scientific">marine sediment metagenome</name>
    <dbReference type="NCBI Taxonomy" id="412755"/>
    <lineage>
        <taxon>unclassified sequences</taxon>
        <taxon>metagenomes</taxon>
        <taxon>ecological metagenomes</taxon>
    </lineage>
</organism>
<name>X1CI60_9ZZZZ</name>
<evidence type="ECO:0000313" key="1">
    <source>
        <dbReference type="EMBL" id="GAH07352.1"/>
    </source>
</evidence>
<gene>
    <name evidence="1" type="ORF">S01H4_53643</name>
</gene>
<dbReference type="AlphaFoldDB" id="X1CI60"/>
<sequence>MFCNAAELIEQVAKHRAIACPYKMIFHLDIVRVSVRVRVRVVVVVVVVVITCTGTTSRFSSKQSNAILAQTFSDPEIS</sequence>